<keyword evidence="2" id="KW-1185">Reference proteome</keyword>
<evidence type="ECO:0000313" key="2">
    <source>
        <dbReference type="Proteomes" id="UP001501047"/>
    </source>
</evidence>
<evidence type="ECO:0008006" key="3">
    <source>
        <dbReference type="Google" id="ProtNLM"/>
    </source>
</evidence>
<proteinExistence type="predicted"/>
<name>A0ABN1KPU2_CLOSU</name>
<comment type="caution">
    <text evidence="1">The sequence shown here is derived from an EMBL/GenBank/DDBJ whole genome shotgun (WGS) entry which is preliminary data.</text>
</comment>
<gene>
    <name evidence="1" type="ORF">GCM10008908_20630</name>
</gene>
<dbReference type="InterPro" id="IPR011051">
    <property type="entry name" value="RmlC_Cupin_sf"/>
</dbReference>
<accession>A0ABN1KPU2</accession>
<dbReference type="InterPro" id="IPR014710">
    <property type="entry name" value="RmlC-like_jellyroll"/>
</dbReference>
<dbReference type="SUPFAM" id="SSF51182">
    <property type="entry name" value="RmlC-like cupins"/>
    <property type="match status" value="1"/>
</dbReference>
<dbReference type="EMBL" id="BAAACI010000006">
    <property type="protein sequence ID" value="GAA0773066.1"/>
    <property type="molecule type" value="Genomic_DNA"/>
</dbReference>
<dbReference type="Gene3D" id="2.60.120.10">
    <property type="entry name" value="Jelly Rolls"/>
    <property type="match status" value="1"/>
</dbReference>
<protein>
    <recommendedName>
        <fullName evidence="3">Cupin domain-containing protein</fullName>
    </recommendedName>
</protein>
<dbReference type="Proteomes" id="UP001501047">
    <property type="component" value="Unassembled WGS sequence"/>
</dbReference>
<organism evidence="1 2">
    <name type="scientific">Clostridium subterminale</name>
    <dbReference type="NCBI Taxonomy" id="1550"/>
    <lineage>
        <taxon>Bacteria</taxon>
        <taxon>Bacillati</taxon>
        <taxon>Bacillota</taxon>
        <taxon>Clostridia</taxon>
        <taxon>Eubacteriales</taxon>
        <taxon>Clostridiaceae</taxon>
        <taxon>Clostridium</taxon>
    </lineage>
</organism>
<dbReference type="RefSeq" id="WP_343826152.1">
    <property type="nucleotide sequence ID" value="NZ_BAAACI010000006.1"/>
</dbReference>
<reference evidence="1 2" key="1">
    <citation type="journal article" date="2019" name="Int. J. Syst. Evol. Microbiol.">
        <title>The Global Catalogue of Microorganisms (GCM) 10K type strain sequencing project: providing services to taxonomists for standard genome sequencing and annotation.</title>
        <authorList>
            <consortium name="The Broad Institute Genomics Platform"/>
            <consortium name="The Broad Institute Genome Sequencing Center for Infectious Disease"/>
            <person name="Wu L."/>
            <person name="Ma J."/>
        </authorList>
    </citation>
    <scope>NUCLEOTIDE SEQUENCE [LARGE SCALE GENOMIC DNA]</scope>
    <source>
        <strain evidence="1 2">JCM 1417</strain>
    </source>
</reference>
<evidence type="ECO:0000313" key="1">
    <source>
        <dbReference type="EMBL" id="GAA0773066.1"/>
    </source>
</evidence>
<sequence length="117" mass="12882">MPISGVINNISKGVLDIMLTSNRRPVNLDNIAVGSQVLANNEKFKTMCFNFQEGSGLPKNTYNGNASIFIVEGAVDMEFVSESPFVLRRGDFLSFDARKEHNIIAVETSKVIITISQ</sequence>